<dbReference type="SUPFAM" id="SSF47598">
    <property type="entry name" value="Ribbon-helix-helix"/>
    <property type="match status" value="1"/>
</dbReference>
<dbReference type="InterPro" id="IPR010985">
    <property type="entry name" value="Ribbon_hlx_hlx"/>
</dbReference>
<gene>
    <name evidence="1" type="ORF">KTH90_18825</name>
</gene>
<organism evidence="1 2">
    <name type="scientific">Diplocloster modestus</name>
    <dbReference type="NCBI Taxonomy" id="2850322"/>
    <lineage>
        <taxon>Bacteria</taxon>
        <taxon>Bacillati</taxon>
        <taxon>Bacillota</taxon>
        <taxon>Clostridia</taxon>
        <taxon>Lachnospirales</taxon>
        <taxon>Lachnospiraceae</taxon>
        <taxon>Diplocloster</taxon>
    </lineage>
</organism>
<dbReference type="Proteomes" id="UP001314681">
    <property type="component" value="Unassembled WGS sequence"/>
</dbReference>
<proteinExistence type="predicted"/>
<dbReference type="RefSeq" id="WP_158353173.1">
    <property type="nucleotide sequence ID" value="NZ_JAHQCX010000016.1"/>
</dbReference>
<keyword evidence="2" id="KW-1185">Reference proteome</keyword>
<accession>A0ABS6KC51</accession>
<protein>
    <submittedName>
        <fullName evidence="1">Uncharacterized protein</fullName>
    </submittedName>
</protein>
<evidence type="ECO:0000313" key="1">
    <source>
        <dbReference type="EMBL" id="MBU9728068.1"/>
    </source>
</evidence>
<dbReference type="EMBL" id="JAHQCX010000016">
    <property type="protein sequence ID" value="MBU9728068.1"/>
    <property type="molecule type" value="Genomic_DNA"/>
</dbReference>
<reference evidence="1 2" key="1">
    <citation type="submission" date="2021-06" db="EMBL/GenBank/DDBJ databases">
        <title>Description of novel taxa of the family Lachnospiraceae.</title>
        <authorList>
            <person name="Chaplin A.V."/>
            <person name="Sokolova S.R."/>
            <person name="Pikina A.P."/>
            <person name="Korzhanova M."/>
            <person name="Belova V."/>
            <person name="Korostin D."/>
            <person name="Efimov B.A."/>
        </authorList>
    </citation>
    <scope>NUCLEOTIDE SEQUENCE [LARGE SCALE GENOMIC DNA]</scope>
    <source>
        <strain evidence="1 2">ASD4241</strain>
    </source>
</reference>
<sequence length="61" mass="6927">MAISKIQTGLRIDEITYGKLKTLSESENRSLNNLVEYIVKSYISDYEDKNGVISPAPYQDN</sequence>
<comment type="caution">
    <text evidence="1">The sequence shown here is derived from an EMBL/GenBank/DDBJ whole genome shotgun (WGS) entry which is preliminary data.</text>
</comment>
<evidence type="ECO:0000313" key="2">
    <source>
        <dbReference type="Proteomes" id="UP001314681"/>
    </source>
</evidence>
<name>A0ABS6KC51_9FIRM</name>